<name>A0A836JX28_9HYME</name>
<dbReference type="InterPro" id="IPR002784">
    <property type="entry name" value="Ribosomal_eL14_dom"/>
</dbReference>
<organism evidence="8 9">
    <name type="scientific">Acromyrmex charruanus</name>
    <dbReference type="NCBI Taxonomy" id="2715315"/>
    <lineage>
        <taxon>Eukaryota</taxon>
        <taxon>Metazoa</taxon>
        <taxon>Ecdysozoa</taxon>
        <taxon>Arthropoda</taxon>
        <taxon>Hexapoda</taxon>
        <taxon>Insecta</taxon>
        <taxon>Pterygota</taxon>
        <taxon>Neoptera</taxon>
        <taxon>Endopterygota</taxon>
        <taxon>Hymenoptera</taxon>
        <taxon>Apocrita</taxon>
        <taxon>Aculeata</taxon>
        <taxon>Formicoidea</taxon>
        <taxon>Formicidae</taxon>
        <taxon>Myrmicinae</taxon>
        <taxon>Acromyrmex</taxon>
    </lineage>
</organism>
<evidence type="ECO:0000256" key="5">
    <source>
        <dbReference type="ARBA" id="ARBA00035318"/>
    </source>
</evidence>
<reference evidence="8" key="1">
    <citation type="submission" date="2020-03" db="EMBL/GenBank/DDBJ databases">
        <title>Relaxed selection underlies rapid genomic changes in the transitions from sociality to social parasitism in ants.</title>
        <authorList>
            <person name="Bi X."/>
        </authorList>
    </citation>
    <scope>NUCLEOTIDE SEQUENCE</scope>
    <source>
        <strain evidence="8">BGI-DK2014a</strain>
        <tissue evidence="8">Whole body</tissue>
    </source>
</reference>
<dbReference type="GO" id="GO:0003735">
    <property type="term" value="F:structural constituent of ribosome"/>
    <property type="evidence" value="ECO:0007669"/>
    <property type="project" value="InterPro"/>
</dbReference>
<dbReference type="Pfam" id="PF01929">
    <property type="entry name" value="Ribosomal_L14e"/>
    <property type="match status" value="1"/>
</dbReference>
<dbReference type="CDD" id="cd23702">
    <property type="entry name" value="eL14"/>
    <property type="match status" value="1"/>
</dbReference>
<dbReference type="GO" id="GO:0022625">
    <property type="term" value="C:cytosolic large ribosomal subunit"/>
    <property type="evidence" value="ECO:0007669"/>
    <property type="project" value="TreeGrafter"/>
</dbReference>
<dbReference type="SUPFAM" id="SSF50104">
    <property type="entry name" value="Translation proteins SH3-like domain"/>
    <property type="match status" value="1"/>
</dbReference>
<dbReference type="AlphaFoldDB" id="A0A836JX28"/>
<feature type="non-terminal residue" evidence="8">
    <location>
        <position position="1"/>
    </location>
</feature>
<dbReference type="InterPro" id="IPR014722">
    <property type="entry name" value="Rib_uL2_dom2"/>
</dbReference>
<dbReference type="Proteomes" id="UP000669903">
    <property type="component" value="Unassembled WGS sequence"/>
</dbReference>
<evidence type="ECO:0000313" key="9">
    <source>
        <dbReference type="Proteomes" id="UP000669903"/>
    </source>
</evidence>
<evidence type="ECO:0000256" key="1">
    <source>
        <dbReference type="ARBA" id="ARBA00006592"/>
    </source>
</evidence>
<evidence type="ECO:0000256" key="6">
    <source>
        <dbReference type="SAM" id="MobiDB-lite"/>
    </source>
</evidence>
<gene>
    <name evidence="8" type="primary">Rpl14_0</name>
    <name evidence="8" type="ORF">G6Z76_0002646</name>
</gene>
<evidence type="ECO:0000256" key="4">
    <source>
        <dbReference type="ARBA" id="ARBA00035215"/>
    </source>
</evidence>
<dbReference type="GO" id="GO:0006412">
    <property type="term" value="P:translation"/>
    <property type="evidence" value="ECO:0007669"/>
    <property type="project" value="InterPro"/>
</dbReference>
<feature type="non-terminal residue" evidence="8">
    <location>
        <position position="296"/>
    </location>
</feature>
<evidence type="ECO:0000256" key="2">
    <source>
        <dbReference type="ARBA" id="ARBA00022980"/>
    </source>
</evidence>
<dbReference type="PANTHER" id="PTHR11127">
    <property type="entry name" value="60S RIBOSOMAL PROTEIN L14"/>
    <property type="match status" value="1"/>
</dbReference>
<comment type="caution">
    <text evidence="8">The sequence shown here is derived from an EMBL/GenBank/DDBJ whole genome shotgun (WGS) entry which is preliminary data.</text>
</comment>
<dbReference type="InterPro" id="IPR039660">
    <property type="entry name" value="Ribosomal_eL14"/>
</dbReference>
<proteinExistence type="inferred from homology"/>
<keyword evidence="3" id="KW-0687">Ribonucleoprotein</keyword>
<protein>
    <recommendedName>
        <fullName evidence="4">Large ribosomal subunit protein eL14</fullName>
    </recommendedName>
    <alternativeName>
        <fullName evidence="5">60S ribosomal protein L14</fullName>
    </alternativeName>
</protein>
<dbReference type="GO" id="GO:0003723">
    <property type="term" value="F:RNA binding"/>
    <property type="evidence" value="ECO:0007669"/>
    <property type="project" value="InterPro"/>
</dbReference>
<dbReference type="PANTHER" id="PTHR11127:SF2">
    <property type="entry name" value="LARGE RIBOSOMAL SUBUNIT PROTEIN EL14"/>
    <property type="match status" value="1"/>
</dbReference>
<evidence type="ECO:0000256" key="3">
    <source>
        <dbReference type="ARBA" id="ARBA00023274"/>
    </source>
</evidence>
<feature type="region of interest" description="Disordered" evidence="6">
    <location>
        <begin position="276"/>
        <end position="296"/>
    </location>
</feature>
<feature type="domain" description="Large ribosomal subunit protein eL14" evidence="7">
    <location>
        <begin position="189"/>
        <end position="263"/>
    </location>
</feature>
<comment type="similarity">
    <text evidence="1">Belongs to the eukaryotic ribosomal protein eL14 family.</text>
</comment>
<accession>A0A836JX28</accession>
<dbReference type="InterPro" id="IPR008991">
    <property type="entry name" value="Translation_prot_SH3-like_sf"/>
</dbReference>
<keyword evidence="2" id="KW-0689">Ribosomal protein</keyword>
<keyword evidence="9" id="KW-1185">Reference proteome</keyword>
<evidence type="ECO:0000313" key="8">
    <source>
        <dbReference type="EMBL" id="KAG5328740.1"/>
    </source>
</evidence>
<dbReference type="EMBL" id="JAANIC010006517">
    <property type="protein sequence ID" value="KAG5328740.1"/>
    <property type="molecule type" value="Genomic_DNA"/>
</dbReference>
<dbReference type="Gene3D" id="6.10.250.2270">
    <property type="match status" value="1"/>
</dbReference>
<dbReference type="Gene3D" id="2.30.30.30">
    <property type="match status" value="1"/>
</dbReference>
<sequence>MATKAGREETPSPLLPAASAIKLVSIRFIFLSEEVSVKCAPGSKLENDEEEGEGRKLDLIEGGESVRDIIDLAASTSPPFHSPVPPTWDRERNLRRDTIEKSTKMNTDTPAQLAGQIRTKKRYAIVLDFSQEKSRKIPQRTNPRPFQRFVQSGRVAYASDGPYQGKLVTIVDVIDQNRVLVDGPSSGVPRCEMRLNELHLTKFRLRFPFSGSTRVVRKAWNSANINELWKETMWAKKVEAKKKRAELSDFDRFKLRKARQIRNKLRTDAFYRLKKKTKKVKAGDATSKSAKKAEKK</sequence>
<evidence type="ECO:0000259" key="7">
    <source>
        <dbReference type="Pfam" id="PF01929"/>
    </source>
</evidence>
<dbReference type="GO" id="GO:0042273">
    <property type="term" value="P:ribosomal large subunit biogenesis"/>
    <property type="evidence" value="ECO:0007669"/>
    <property type="project" value="TreeGrafter"/>
</dbReference>